<proteinExistence type="predicted"/>
<dbReference type="EnsemblPlants" id="AES75579">
    <property type="protein sequence ID" value="AES75579"/>
    <property type="gene ID" value="MTR_6g051400"/>
</dbReference>
<protein>
    <submittedName>
        <fullName evidence="1">TPR superfamily protein</fullName>
    </submittedName>
</protein>
<organism evidence="1 3">
    <name type="scientific">Medicago truncatula</name>
    <name type="common">Barrel medic</name>
    <name type="synonym">Medicago tribuloides</name>
    <dbReference type="NCBI Taxonomy" id="3880"/>
    <lineage>
        <taxon>Eukaryota</taxon>
        <taxon>Viridiplantae</taxon>
        <taxon>Streptophyta</taxon>
        <taxon>Embryophyta</taxon>
        <taxon>Tracheophyta</taxon>
        <taxon>Spermatophyta</taxon>
        <taxon>Magnoliopsida</taxon>
        <taxon>eudicotyledons</taxon>
        <taxon>Gunneridae</taxon>
        <taxon>Pentapetalae</taxon>
        <taxon>rosids</taxon>
        <taxon>fabids</taxon>
        <taxon>Fabales</taxon>
        <taxon>Fabaceae</taxon>
        <taxon>Papilionoideae</taxon>
        <taxon>50 kb inversion clade</taxon>
        <taxon>NPAAA clade</taxon>
        <taxon>Hologalegina</taxon>
        <taxon>IRL clade</taxon>
        <taxon>Trifolieae</taxon>
        <taxon>Medicago</taxon>
    </lineage>
</organism>
<evidence type="ECO:0000313" key="3">
    <source>
        <dbReference type="Proteomes" id="UP000002051"/>
    </source>
</evidence>
<reference evidence="1 3" key="1">
    <citation type="journal article" date="2011" name="Nature">
        <title>The Medicago genome provides insight into the evolution of rhizobial symbioses.</title>
        <authorList>
            <person name="Young N.D."/>
            <person name="Debelle F."/>
            <person name="Oldroyd G.E."/>
            <person name="Geurts R."/>
            <person name="Cannon S.B."/>
            <person name="Udvardi M.K."/>
            <person name="Benedito V.A."/>
            <person name="Mayer K.F."/>
            <person name="Gouzy J."/>
            <person name="Schoof H."/>
            <person name="Van de Peer Y."/>
            <person name="Proost S."/>
            <person name="Cook D.R."/>
            <person name="Meyers B.C."/>
            <person name="Spannagl M."/>
            <person name="Cheung F."/>
            <person name="De Mita S."/>
            <person name="Krishnakumar V."/>
            <person name="Gundlach H."/>
            <person name="Zhou S."/>
            <person name="Mudge J."/>
            <person name="Bharti A.K."/>
            <person name="Murray J.D."/>
            <person name="Naoumkina M.A."/>
            <person name="Rosen B."/>
            <person name="Silverstein K.A."/>
            <person name="Tang H."/>
            <person name="Rombauts S."/>
            <person name="Zhao P.X."/>
            <person name="Zhou P."/>
            <person name="Barbe V."/>
            <person name="Bardou P."/>
            <person name="Bechner M."/>
            <person name="Bellec A."/>
            <person name="Berger A."/>
            <person name="Berges H."/>
            <person name="Bidwell S."/>
            <person name="Bisseling T."/>
            <person name="Choisne N."/>
            <person name="Couloux A."/>
            <person name="Denny R."/>
            <person name="Deshpande S."/>
            <person name="Dai X."/>
            <person name="Doyle J.J."/>
            <person name="Dudez A.M."/>
            <person name="Farmer A.D."/>
            <person name="Fouteau S."/>
            <person name="Franken C."/>
            <person name="Gibelin C."/>
            <person name="Gish J."/>
            <person name="Goldstein S."/>
            <person name="Gonzalez A.J."/>
            <person name="Green P.J."/>
            <person name="Hallab A."/>
            <person name="Hartog M."/>
            <person name="Hua A."/>
            <person name="Humphray S.J."/>
            <person name="Jeong D.H."/>
            <person name="Jing Y."/>
            <person name="Jocker A."/>
            <person name="Kenton S.M."/>
            <person name="Kim D.J."/>
            <person name="Klee K."/>
            <person name="Lai H."/>
            <person name="Lang C."/>
            <person name="Lin S."/>
            <person name="Macmil S.L."/>
            <person name="Magdelenat G."/>
            <person name="Matthews L."/>
            <person name="McCorrison J."/>
            <person name="Monaghan E.L."/>
            <person name="Mun J.H."/>
            <person name="Najar F.Z."/>
            <person name="Nicholson C."/>
            <person name="Noirot C."/>
            <person name="O'Bleness M."/>
            <person name="Paule C.R."/>
            <person name="Poulain J."/>
            <person name="Prion F."/>
            <person name="Qin B."/>
            <person name="Qu C."/>
            <person name="Retzel E.F."/>
            <person name="Riddle C."/>
            <person name="Sallet E."/>
            <person name="Samain S."/>
            <person name="Samson N."/>
            <person name="Sanders I."/>
            <person name="Saurat O."/>
            <person name="Scarpelli C."/>
            <person name="Schiex T."/>
            <person name="Segurens B."/>
            <person name="Severin A.J."/>
            <person name="Sherrier D.J."/>
            <person name="Shi R."/>
            <person name="Sims S."/>
            <person name="Singer S.R."/>
            <person name="Sinharoy S."/>
            <person name="Sterck L."/>
            <person name="Viollet A."/>
            <person name="Wang B.B."/>
            <person name="Wang K."/>
            <person name="Wang M."/>
            <person name="Wang X."/>
            <person name="Warfsmann J."/>
            <person name="Weissenbach J."/>
            <person name="White D.D."/>
            <person name="White J.D."/>
            <person name="Wiley G.B."/>
            <person name="Wincker P."/>
            <person name="Xing Y."/>
            <person name="Yang L."/>
            <person name="Yao Z."/>
            <person name="Ying F."/>
            <person name="Zhai J."/>
            <person name="Zhou L."/>
            <person name="Zuber A."/>
            <person name="Denarie J."/>
            <person name="Dixon R.A."/>
            <person name="May G.D."/>
            <person name="Schwartz D.C."/>
            <person name="Rogers J."/>
            <person name="Quetier F."/>
            <person name="Town C.D."/>
            <person name="Roe B.A."/>
        </authorList>
    </citation>
    <scope>NUCLEOTIDE SEQUENCE [LARGE SCALE GENOMIC DNA]</scope>
    <source>
        <strain evidence="1">A17</strain>
        <strain evidence="2 3">cv. Jemalong A17</strain>
    </source>
</reference>
<sequence length="59" mass="6937">MLPHNPLRSKCVGLLFHNELMQMFYHTLLCDYKNDAPHVEKLDAAVKANWKQTQNLQEL</sequence>
<dbReference type="PaxDb" id="3880-AES75579"/>
<dbReference type="AlphaFoldDB" id="G7KL00"/>
<dbReference type="Proteomes" id="UP000002051">
    <property type="component" value="Chromosome 6"/>
</dbReference>
<evidence type="ECO:0000313" key="2">
    <source>
        <dbReference type="EnsemblPlants" id="AES75579"/>
    </source>
</evidence>
<accession>G7KL00</accession>
<name>G7KL00_MEDTR</name>
<dbReference type="EMBL" id="CM001222">
    <property type="protein sequence ID" value="AES75579.1"/>
    <property type="molecule type" value="Genomic_DNA"/>
</dbReference>
<reference evidence="2" key="3">
    <citation type="submission" date="2015-04" db="UniProtKB">
        <authorList>
            <consortium name="EnsemblPlants"/>
        </authorList>
    </citation>
    <scope>IDENTIFICATION</scope>
    <source>
        <strain evidence="2">cv. Jemalong A17</strain>
    </source>
</reference>
<evidence type="ECO:0000313" key="1">
    <source>
        <dbReference type="EMBL" id="AES75579.1"/>
    </source>
</evidence>
<dbReference type="STRING" id="3880.G7KL00"/>
<reference evidence="1 3" key="2">
    <citation type="journal article" date="2014" name="BMC Genomics">
        <title>An improved genome release (version Mt4.0) for the model legume Medicago truncatula.</title>
        <authorList>
            <person name="Tang H."/>
            <person name="Krishnakumar V."/>
            <person name="Bidwell S."/>
            <person name="Rosen B."/>
            <person name="Chan A."/>
            <person name="Zhou S."/>
            <person name="Gentzbittel L."/>
            <person name="Childs K.L."/>
            <person name="Yandell M."/>
            <person name="Gundlach H."/>
            <person name="Mayer K.F."/>
            <person name="Schwartz D.C."/>
            <person name="Town C.D."/>
        </authorList>
    </citation>
    <scope>GENOME REANNOTATION</scope>
    <source>
        <strain evidence="2 3">cv. Jemalong A17</strain>
    </source>
</reference>
<gene>
    <name evidence="1" type="ordered locus">MTR_6g051400</name>
</gene>
<keyword evidence="3" id="KW-1185">Reference proteome</keyword>
<dbReference type="HOGENOM" id="CLU_2964376_0_0_1"/>